<evidence type="ECO:0000313" key="3">
    <source>
        <dbReference type="Proteomes" id="UP000050969"/>
    </source>
</evidence>
<sequence length="152" mass="17603">MYDYEKLYMVFSKIVANMGLTMIEMNGGGKQPKPPFVAFDIISPHIKLNFLEDDGSRAFECIVSFTVYAMDKLQALNLTNQLREKLNEVDSWDFYDKNHIVLVERMDPNVRYLPEAGNYAKMVGFDARLRLQADEKEVPYQIDNIEFTSKGE</sequence>
<evidence type="ECO:0000313" key="2">
    <source>
        <dbReference type="EMBL" id="KRO15899.1"/>
    </source>
</evidence>
<feature type="domain" description="Phage neck terminator protein gp12-like" evidence="1">
    <location>
        <begin position="8"/>
        <end position="146"/>
    </location>
</feature>
<dbReference type="InterPro" id="IPR057087">
    <property type="entry name" value="Gp12-like"/>
</dbReference>
<dbReference type="AlphaFoldDB" id="A0A0R2MUE2"/>
<dbReference type="NCBIfam" id="NF047498">
    <property type="entry name" value="LIC_12616_fam"/>
    <property type="match status" value="1"/>
</dbReference>
<reference evidence="2 3" key="1">
    <citation type="journal article" date="2015" name="Genome Announc.">
        <title>Expanding the biotechnology potential of lactobacilli through comparative genomics of 213 strains and associated genera.</title>
        <authorList>
            <person name="Sun Z."/>
            <person name="Harris H.M."/>
            <person name="McCann A."/>
            <person name="Guo C."/>
            <person name="Argimon S."/>
            <person name="Zhang W."/>
            <person name="Yang X."/>
            <person name="Jeffery I.B."/>
            <person name="Cooney J.C."/>
            <person name="Kagawa T.F."/>
            <person name="Liu W."/>
            <person name="Song Y."/>
            <person name="Salvetti E."/>
            <person name="Wrobel A."/>
            <person name="Rasinkangas P."/>
            <person name="Parkhill J."/>
            <person name="Rea M.C."/>
            <person name="O'Sullivan O."/>
            <person name="Ritari J."/>
            <person name="Douillard F.P."/>
            <person name="Paul Ross R."/>
            <person name="Yang R."/>
            <person name="Briner A.E."/>
            <person name="Felis G.E."/>
            <person name="de Vos W.M."/>
            <person name="Barrangou R."/>
            <person name="Klaenhammer T.R."/>
            <person name="Caufield P.W."/>
            <person name="Cui Y."/>
            <person name="Zhang H."/>
            <person name="O'Toole P.W."/>
        </authorList>
    </citation>
    <scope>NUCLEOTIDE SEQUENCE [LARGE SCALE GENOMIC DNA]</scope>
    <source>
        <strain evidence="2 3">DSM 24301</strain>
    </source>
</reference>
<dbReference type="STRING" id="1293598.IV56_GL002089"/>
<keyword evidence="3" id="KW-1185">Reference proteome</keyword>
<accession>A0A0R2MUE2</accession>
<comment type="caution">
    <text evidence="2">The sequence shown here is derived from an EMBL/GenBank/DDBJ whole genome shotgun (WGS) entry which is preliminary data.</text>
</comment>
<dbReference type="EMBL" id="JQCE01000058">
    <property type="protein sequence ID" value="KRO15899.1"/>
    <property type="molecule type" value="Genomic_DNA"/>
</dbReference>
<dbReference type="RefSeq" id="WP_175575723.1">
    <property type="nucleotide sequence ID" value="NZ_BBBX01000020.1"/>
</dbReference>
<proteinExistence type="predicted"/>
<evidence type="ECO:0000259" key="1">
    <source>
        <dbReference type="Pfam" id="PF23961"/>
    </source>
</evidence>
<name>A0A0R2MUE2_9LACO</name>
<gene>
    <name evidence="2" type="ORF">IV56_GL002089</name>
</gene>
<dbReference type="Proteomes" id="UP000050969">
    <property type="component" value="Unassembled WGS sequence"/>
</dbReference>
<protein>
    <recommendedName>
        <fullName evidence="1">Phage neck terminator protein gp12-like domain-containing protein</fullName>
    </recommendedName>
</protein>
<dbReference type="PATRIC" id="fig|1293598.4.peg.2180"/>
<organism evidence="2 3">
    <name type="scientific">Lacticaseibacillus saniviri JCM 17471 = DSM 24301</name>
    <dbReference type="NCBI Taxonomy" id="1293598"/>
    <lineage>
        <taxon>Bacteria</taxon>
        <taxon>Bacillati</taxon>
        <taxon>Bacillota</taxon>
        <taxon>Bacilli</taxon>
        <taxon>Lactobacillales</taxon>
        <taxon>Lactobacillaceae</taxon>
        <taxon>Lacticaseibacillus</taxon>
    </lineage>
</organism>
<dbReference type="Pfam" id="PF23961">
    <property type="entry name" value="Phage_tail_terminator_9"/>
    <property type="match status" value="1"/>
</dbReference>